<dbReference type="GO" id="GO:0006606">
    <property type="term" value="P:protein import into nucleus"/>
    <property type="evidence" value="ECO:0007669"/>
    <property type="project" value="TreeGrafter"/>
</dbReference>
<dbReference type="InterPro" id="IPR042533">
    <property type="entry name" value="Nucleoporin_Nup155_C_1"/>
</dbReference>
<dbReference type="GO" id="GO:0036228">
    <property type="term" value="P:protein localization to nuclear inner membrane"/>
    <property type="evidence" value="ECO:0007669"/>
    <property type="project" value="TreeGrafter"/>
</dbReference>
<dbReference type="Pfam" id="PF03177">
    <property type="entry name" value="Nucleoporin_C"/>
    <property type="match status" value="1"/>
</dbReference>
<evidence type="ECO:0000259" key="6">
    <source>
        <dbReference type="Pfam" id="PF08801"/>
    </source>
</evidence>
<proteinExistence type="inferred from homology"/>
<accession>A0A261XXE4</accession>
<evidence type="ECO:0000256" key="3">
    <source>
        <dbReference type="ARBA" id="ARBA00022448"/>
    </source>
</evidence>
<comment type="caution">
    <text evidence="7">The sequence shown here is derived from an EMBL/GenBank/DDBJ whole genome shotgun (WGS) entry which is preliminary data.</text>
</comment>
<dbReference type="OrthoDB" id="338970at2759"/>
<evidence type="ECO:0000256" key="4">
    <source>
        <dbReference type="ARBA" id="ARBA00023242"/>
    </source>
</evidence>
<dbReference type="InterPro" id="IPR014908">
    <property type="entry name" value="Nucleoporin_Nup133/Nup155_N"/>
</dbReference>
<evidence type="ECO:0000256" key="1">
    <source>
        <dbReference type="ARBA" id="ARBA00004123"/>
    </source>
</evidence>
<evidence type="ECO:0000313" key="8">
    <source>
        <dbReference type="Proteomes" id="UP000242875"/>
    </source>
</evidence>
<dbReference type="InterPro" id="IPR004870">
    <property type="entry name" value="Nucleoporin_Nup155"/>
</dbReference>
<comment type="subcellular location">
    <subcellularLocation>
        <location evidence="1">Nucleus</location>
    </subcellularLocation>
</comment>
<dbReference type="GO" id="GO:0044611">
    <property type="term" value="C:nuclear pore inner ring"/>
    <property type="evidence" value="ECO:0007669"/>
    <property type="project" value="TreeGrafter"/>
</dbReference>
<dbReference type="GO" id="GO:0000972">
    <property type="term" value="P:transcription-dependent tethering of RNA polymerase II gene DNA at nuclear periphery"/>
    <property type="evidence" value="ECO:0007669"/>
    <property type="project" value="TreeGrafter"/>
</dbReference>
<feature type="domain" description="Nucleoporin Nup133/Nup155-like C-terminal" evidence="5">
    <location>
        <begin position="607"/>
        <end position="1189"/>
    </location>
</feature>
<evidence type="ECO:0000259" key="5">
    <source>
        <dbReference type="Pfam" id="PF03177"/>
    </source>
</evidence>
<reference evidence="7 8" key="1">
    <citation type="journal article" date="2017" name="Mycologia">
        <title>Bifiguratus adelaidae, gen. et sp. nov., a new member of Mucoromycotina in endophytic and soil-dwelling habitats.</title>
        <authorList>
            <person name="Torres-Cruz T.J."/>
            <person name="Billingsley Tobias T.L."/>
            <person name="Almatruk M."/>
            <person name="Hesse C."/>
            <person name="Kuske C.R."/>
            <person name="Desiro A."/>
            <person name="Benucci G.M."/>
            <person name="Bonito G."/>
            <person name="Stajich J.E."/>
            <person name="Dunlap C."/>
            <person name="Arnold A.E."/>
            <person name="Porras-Alfaro A."/>
        </authorList>
    </citation>
    <scope>NUCLEOTIDE SEQUENCE [LARGE SCALE GENOMIC DNA]</scope>
    <source>
        <strain evidence="7 8">AZ0501</strain>
    </source>
</reference>
<sequence>MANDQLTAAPSKLFKLRNAAKTVDEQLTQEQKYPELLDLLANTAPGAGVGGSSASEQQWPVFLKQRAVTLPNAIVQQYDILQCRSFMGLLPEINRAWITVDNKLFLWNYIDGTDFYSFEDQDQIIVSVGLVPPKRDVFVDGIEYVLVIATTLEIILLGVSTTDPSGAPSSYRGQKLSLFVTQLSVPSDDVSMTNIVGTADGRIFMCGDDGHLYEVTYKAAETFFGSRCQKRNLTQGALYNFIPSFFNFTAHDKVTDITVDDQRKLLYALTAKSSIRVYNLATEKTTEIAAHTDICRSAQNLWPTSSLFDARTFRIVSIHATSPKESREIKLVAVTSNGCRLYFRLDPTGYRPFDATGNAQSNVRSDLRLIQIRGPLAQISTSTGFGNGTVANQQYVYASLYSKGVFLASAQSGDSSDTLFAAEPNEGKILTQTATTNRPTFSEIENTIVMEGKTWAIAEYQPNVEPSYLTIPETGISLPEIACQRQNQRRQFLILTNFGINLLLKLRPVDMLAHIITFYGELGQHLSSFIETYGTRQLCAMCLALICEGDGARTTLALSSSAMLIDSATKLFFEHGGKPSVMSKVGQGTTALSDIGKPVTTTETQFSSKHDGVALFLARTLRPIWKQSLKDLCSPQNPAVRQDLYHVQRCLIDLKSFVEKFPLLMGVATASQARSPGSMELQNDAVQIELESLRSLYTLIEESIEAISFILTIANYDLAAIVASLPASSQQTHAELTYETLLTTDKGRALSRDLVTAIISRPTSASGLTADALSDILQQKCAHFCSTTDVSFYKAAEHFRLATETKDSRSRRNLLQESLKLYSKAAGSLPIDKLQELTQQYCQLHFHLGAVQLALTAAKDHDVLDRAVGYVRDGMPASDDRVSFWEYRKRCYECVFNTLMDVEKLKDQDIAPGDLIDDVSVYKTQVRQKALSSNDGLFHRCLYDWYIERNLTDQILEIQSPHLIEYLKGDPVTLMKQNLLWRSYVRAGSFGKAAQVLAFLASSDQFGLSLDDRIEYLSLAVSNARSQRGSASMGHMDISDLEDTLQVAQGQKEVYYRIRMKGEGYEEYLEALDKKLVTISELYSGFALPLGLWEMVLWIFDTANHQDIYELKRVWMSLVKDVHDAALAAHTDPLQMVAYRVQEIAHRYYPSENVMHLDTVMNVLESYGRQQGVPNAHIWARNLLTEAGVVVND</sequence>
<evidence type="ECO:0008006" key="9">
    <source>
        <dbReference type="Google" id="ProtNLM"/>
    </source>
</evidence>
<comment type="similarity">
    <text evidence="2">Belongs to the non-repetitive/WGA-negative nucleoporin family.</text>
</comment>
<protein>
    <recommendedName>
        <fullName evidence="9">Nucleoporin Nup133/Nup155-like N-terminal domain-containing protein</fullName>
    </recommendedName>
</protein>
<dbReference type="Gene3D" id="1.20.120.1880">
    <property type="entry name" value="Nucleoporin, helical C-terminal domain"/>
    <property type="match status" value="1"/>
</dbReference>
<feature type="domain" description="Nucleoporin Nup133/Nup155-like N-terminal" evidence="6">
    <location>
        <begin position="61"/>
        <end position="500"/>
    </location>
</feature>
<dbReference type="InterPro" id="IPR007187">
    <property type="entry name" value="Nucleoporin_Nup133/Nup155_C"/>
</dbReference>
<dbReference type="Gene3D" id="1.20.58.1780">
    <property type="match status" value="1"/>
</dbReference>
<keyword evidence="8" id="KW-1185">Reference proteome</keyword>
<dbReference type="EMBL" id="MVBO01000109">
    <property type="protein sequence ID" value="OZJ03036.1"/>
    <property type="molecule type" value="Genomic_DNA"/>
</dbReference>
<dbReference type="Proteomes" id="UP000242875">
    <property type="component" value="Unassembled WGS sequence"/>
</dbReference>
<dbReference type="SUPFAM" id="SSF63829">
    <property type="entry name" value="Calcium-dependent phosphotriesterase"/>
    <property type="match status" value="1"/>
</dbReference>
<dbReference type="InterPro" id="IPR042537">
    <property type="entry name" value="Nucleoporin_Nup155_C_2"/>
</dbReference>
<keyword evidence="3" id="KW-0813">Transport</keyword>
<dbReference type="AlphaFoldDB" id="A0A261XXE4"/>
<dbReference type="FunFam" id="1.25.40.440:FF:000001">
    <property type="entry name" value="Nuclear pore complex subunit"/>
    <property type="match status" value="1"/>
</dbReference>
<dbReference type="Pfam" id="PF08801">
    <property type="entry name" value="Nucleoporin_N"/>
    <property type="match status" value="1"/>
</dbReference>
<organism evidence="7 8">
    <name type="scientific">Bifiguratus adelaidae</name>
    <dbReference type="NCBI Taxonomy" id="1938954"/>
    <lineage>
        <taxon>Eukaryota</taxon>
        <taxon>Fungi</taxon>
        <taxon>Fungi incertae sedis</taxon>
        <taxon>Mucoromycota</taxon>
        <taxon>Mucoromycotina</taxon>
        <taxon>Endogonomycetes</taxon>
        <taxon>Endogonales</taxon>
        <taxon>Endogonales incertae sedis</taxon>
        <taxon>Bifiguratus</taxon>
    </lineage>
</organism>
<evidence type="ECO:0000256" key="2">
    <source>
        <dbReference type="ARBA" id="ARBA00007373"/>
    </source>
</evidence>
<dbReference type="InterPro" id="IPR042538">
    <property type="entry name" value="Nucleoporin_Nup155_C_3"/>
</dbReference>
<gene>
    <name evidence="7" type="ORF">BZG36_03265</name>
</gene>
<dbReference type="Gene3D" id="1.25.40.440">
    <property type="entry name" value="Nucleoporin, helical domain, central subdomain"/>
    <property type="match status" value="1"/>
</dbReference>
<dbReference type="GO" id="GO:0017056">
    <property type="term" value="F:structural constituent of nuclear pore"/>
    <property type="evidence" value="ECO:0007669"/>
    <property type="project" value="InterPro"/>
</dbReference>
<dbReference type="PANTHER" id="PTHR10350">
    <property type="entry name" value="NUCLEAR PORE COMPLEX PROTEIN NUP155"/>
    <property type="match status" value="1"/>
</dbReference>
<dbReference type="PANTHER" id="PTHR10350:SF6">
    <property type="entry name" value="NUCLEAR PORE COMPLEX PROTEIN NUP155"/>
    <property type="match status" value="1"/>
</dbReference>
<name>A0A261XXE4_9FUNG</name>
<evidence type="ECO:0000313" key="7">
    <source>
        <dbReference type="EMBL" id="OZJ03036.1"/>
    </source>
</evidence>
<dbReference type="GO" id="GO:0006405">
    <property type="term" value="P:RNA export from nucleus"/>
    <property type="evidence" value="ECO:0007669"/>
    <property type="project" value="TreeGrafter"/>
</dbReference>
<keyword evidence="4" id="KW-0539">Nucleus</keyword>
<dbReference type="Gene3D" id="1.25.40.450">
    <property type="entry name" value="Nucleoporin, helical domain, N-terminal subdomain"/>
    <property type="match status" value="1"/>
</dbReference>